<accession>A0AAE0KIF4</accession>
<proteinExistence type="predicted"/>
<reference evidence="2" key="2">
    <citation type="submission" date="2023-06" db="EMBL/GenBank/DDBJ databases">
        <authorList>
            <consortium name="Lawrence Berkeley National Laboratory"/>
            <person name="Haridas S."/>
            <person name="Hensen N."/>
            <person name="Bonometti L."/>
            <person name="Westerberg I."/>
            <person name="Brannstrom I.O."/>
            <person name="Guillou S."/>
            <person name="Cros-Aarteil S."/>
            <person name="Calhoun S."/>
            <person name="Kuo A."/>
            <person name="Mondo S."/>
            <person name="Pangilinan J."/>
            <person name="Riley R."/>
            <person name="Labutti K."/>
            <person name="Andreopoulos B."/>
            <person name="Lipzen A."/>
            <person name="Chen C."/>
            <person name="Yanf M."/>
            <person name="Daum C."/>
            <person name="Ng V."/>
            <person name="Clum A."/>
            <person name="Steindorff A."/>
            <person name="Ohm R."/>
            <person name="Martin F."/>
            <person name="Silar P."/>
            <person name="Natvig D."/>
            <person name="Lalanne C."/>
            <person name="Gautier V."/>
            <person name="Ament-Velasquez S.L."/>
            <person name="Kruys A."/>
            <person name="Hutchinson M.I."/>
            <person name="Powell A.J."/>
            <person name="Barry K."/>
            <person name="Miller A.N."/>
            <person name="Grigoriev I.V."/>
            <person name="Debuchy R."/>
            <person name="Gladieux P."/>
            <person name="Thoren M.H."/>
            <person name="Johannesson H."/>
        </authorList>
    </citation>
    <scope>NUCLEOTIDE SEQUENCE</scope>
    <source>
        <strain evidence="2">CBS 958.72</strain>
    </source>
</reference>
<protein>
    <submittedName>
        <fullName evidence="2">Uncharacterized protein</fullName>
    </submittedName>
</protein>
<feature type="region of interest" description="Disordered" evidence="1">
    <location>
        <begin position="25"/>
        <end position="69"/>
    </location>
</feature>
<comment type="caution">
    <text evidence="2">The sequence shown here is derived from an EMBL/GenBank/DDBJ whole genome shotgun (WGS) entry which is preliminary data.</text>
</comment>
<organism evidence="2 3">
    <name type="scientific">Lasiosphaeria ovina</name>
    <dbReference type="NCBI Taxonomy" id="92902"/>
    <lineage>
        <taxon>Eukaryota</taxon>
        <taxon>Fungi</taxon>
        <taxon>Dikarya</taxon>
        <taxon>Ascomycota</taxon>
        <taxon>Pezizomycotina</taxon>
        <taxon>Sordariomycetes</taxon>
        <taxon>Sordariomycetidae</taxon>
        <taxon>Sordariales</taxon>
        <taxon>Lasiosphaeriaceae</taxon>
        <taxon>Lasiosphaeria</taxon>
    </lineage>
</organism>
<feature type="compositionally biased region" description="Low complexity" evidence="1">
    <location>
        <begin position="40"/>
        <end position="51"/>
    </location>
</feature>
<dbReference type="EMBL" id="JAULSN010000003">
    <property type="protein sequence ID" value="KAK3377181.1"/>
    <property type="molecule type" value="Genomic_DNA"/>
</dbReference>
<keyword evidence="3" id="KW-1185">Reference proteome</keyword>
<sequence>MGLGPESQRNAEIETNPISVADRLAIAMGRKSKDKKGKAKAAPAAKSTASSKPPPAAKPQPPQGPRELHSVALRPHVEMDPEQHPIVIMQELLGQAPLRPHVELDPDQHPVAITPELVGDAVRPPVVELDPDQHPVAVLPELPAQIPQSKIPPAAAVIEIIDSTQAHHPGSVKQDLDPTPFAVELSGYSPQHGGDVSVSELVERQARIRERRRRLLELEQLEQEEEEIRRRLAAV</sequence>
<feature type="compositionally biased region" description="Basic residues" evidence="1">
    <location>
        <begin position="30"/>
        <end position="39"/>
    </location>
</feature>
<gene>
    <name evidence="2" type="ORF">B0T24DRAFT_620634</name>
</gene>
<feature type="compositionally biased region" description="Pro residues" evidence="1">
    <location>
        <begin position="52"/>
        <end position="64"/>
    </location>
</feature>
<dbReference type="AlphaFoldDB" id="A0AAE0KIF4"/>
<evidence type="ECO:0000256" key="1">
    <source>
        <dbReference type="SAM" id="MobiDB-lite"/>
    </source>
</evidence>
<dbReference type="Proteomes" id="UP001287356">
    <property type="component" value="Unassembled WGS sequence"/>
</dbReference>
<evidence type="ECO:0000313" key="2">
    <source>
        <dbReference type="EMBL" id="KAK3377181.1"/>
    </source>
</evidence>
<evidence type="ECO:0000313" key="3">
    <source>
        <dbReference type="Proteomes" id="UP001287356"/>
    </source>
</evidence>
<name>A0AAE0KIF4_9PEZI</name>
<reference evidence="2" key="1">
    <citation type="journal article" date="2023" name="Mol. Phylogenet. Evol.">
        <title>Genome-scale phylogeny and comparative genomics of the fungal order Sordariales.</title>
        <authorList>
            <person name="Hensen N."/>
            <person name="Bonometti L."/>
            <person name="Westerberg I."/>
            <person name="Brannstrom I.O."/>
            <person name="Guillou S."/>
            <person name="Cros-Aarteil S."/>
            <person name="Calhoun S."/>
            <person name="Haridas S."/>
            <person name="Kuo A."/>
            <person name="Mondo S."/>
            <person name="Pangilinan J."/>
            <person name="Riley R."/>
            <person name="LaButti K."/>
            <person name="Andreopoulos B."/>
            <person name="Lipzen A."/>
            <person name="Chen C."/>
            <person name="Yan M."/>
            <person name="Daum C."/>
            <person name="Ng V."/>
            <person name="Clum A."/>
            <person name="Steindorff A."/>
            <person name="Ohm R.A."/>
            <person name="Martin F."/>
            <person name="Silar P."/>
            <person name="Natvig D.O."/>
            <person name="Lalanne C."/>
            <person name="Gautier V."/>
            <person name="Ament-Velasquez S.L."/>
            <person name="Kruys A."/>
            <person name="Hutchinson M.I."/>
            <person name="Powell A.J."/>
            <person name="Barry K."/>
            <person name="Miller A.N."/>
            <person name="Grigoriev I.V."/>
            <person name="Debuchy R."/>
            <person name="Gladieux P."/>
            <person name="Hiltunen Thoren M."/>
            <person name="Johannesson H."/>
        </authorList>
    </citation>
    <scope>NUCLEOTIDE SEQUENCE</scope>
    <source>
        <strain evidence="2">CBS 958.72</strain>
    </source>
</reference>